<feature type="compositionally biased region" description="Low complexity" evidence="1">
    <location>
        <begin position="194"/>
        <end position="216"/>
    </location>
</feature>
<feature type="region of interest" description="Disordered" evidence="1">
    <location>
        <begin position="168"/>
        <end position="236"/>
    </location>
</feature>
<dbReference type="RefSeq" id="XP_016765594.1">
    <property type="nucleotide sequence ID" value="XM_016903688.1"/>
</dbReference>
<organism evidence="3 4">
    <name type="scientific">Sphaerulina musiva (strain SO2202)</name>
    <name type="common">Poplar stem canker fungus</name>
    <name type="synonym">Septoria musiva</name>
    <dbReference type="NCBI Taxonomy" id="692275"/>
    <lineage>
        <taxon>Eukaryota</taxon>
        <taxon>Fungi</taxon>
        <taxon>Dikarya</taxon>
        <taxon>Ascomycota</taxon>
        <taxon>Pezizomycotina</taxon>
        <taxon>Dothideomycetes</taxon>
        <taxon>Dothideomycetidae</taxon>
        <taxon>Mycosphaerellales</taxon>
        <taxon>Mycosphaerellaceae</taxon>
        <taxon>Sphaerulina</taxon>
    </lineage>
</organism>
<dbReference type="OrthoDB" id="3682664at2759"/>
<dbReference type="EMBL" id="KB456260">
    <property type="protein sequence ID" value="EMF17473.1"/>
    <property type="molecule type" value="Genomic_DNA"/>
</dbReference>
<dbReference type="STRING" id="692275.N1QN17"/>
<keyword evidence="4" id="KW-1185">Reference proteome</keyword>
<evidence type="ECO:0008006" key="5">
    <source>
        <dbReference type="Google" id="ProtNLM"/>
    </source>
</evidence>
<protein>
    <recommendedName>
        <fullName evidence="5">Ricin B lectin domain-containing protein</fullName>
    </recommendedName>
</protein>
<dbReference type="GeneID" id="27900825"/>
<dbReference type="InterPro" id="IPR006771">
    <property type="entry name" value="CetA-like"/>
</dbReference>
<keyword evidence="2" id="KW-0732">Signal</keyword>
<dbReference type="PANTHER" id="PTHR36195">
    <property type="entry name" value="DOMAIN PROTEIN, PUTATIVE (AFU_ORTHOLOGUE AFUA_5G01990)-RELATED-RELATED"/>
    <property type="match status" value="1"/>
</dbReference>
<dbReference type="OMA" id="YVNAKRH"/>
<proteinExistence type="predicted"/>
<evidence type="ECO:0000256" key="2">
    <source>
        <dbReference type="SAM" id="SignalP"/>
    </source>
</evidence>
<name>N1QN17_SPHMS</name>
<dbReference type="SMART" id="SM00205">
    <property type="entry name" value="THN"/>
    <property type="match status" value="1"/>
</dbReference>
<evidence type="ECO:0000313" key="3">
    <source>
        <dbReference type="EMBL" id="EMF17473.1"/>
    </source>
</evidence>
<evidence type="ECO:0000313" key="4">
    <source>
        <dbReference type="Proteomes" id="UP000016931"/>
    </source>
</evidence>
<dbReference type="InterPro" id="IPR037176">
    <property type="entry name" value="Osmotin/thaumatin-like_sf"/>
</dbReference>
<evidence type="ECO:0000256" key="1">
    <source>
        <dbReference type="SAM" id="MobiDB-lite"/>
    </source>
</evidence>
<dbReference type="InterPro" id="IPR001938">
    <property type="entry name" value="Thaumatin"/>
</dbReference>
<dbReference type="HOGENOM" id="CLU_093242_0_0_1"/>
<feature type="compositionally biased region" description="Polar residues" evidence="1">
    <location>
        <begin position="223"/>
        <end position="235"/>
    </location>
</feature>
<reference evidence="3 4" key="1">
    <citation type="journal article" date="2012" name="PLoS Pathog.">
        <title>Diverse lifestyles and strategies of plant pathogenesis encoded in the genomes of eighteen Dothideomycetes fungi.</title>
        <authorList>
            <person name="Ohm R.A."/>
            <person name="Feau N."/>
            <person name="Henrissat B."/>
            <person name="Schoch C.L."/>
            <person name="Horwitz B.A."/>
            <person name="Barry K.W."/>
            <person name="Condon B.J."/>
            <person name="Copeland A.C."/>
            <person name="Dhillon B."/>
            <person name="Glaser F."/>
            <person name="Hesse C.N."/>
            <person name="Kosti I."/>
            <person name="LaButti K."/>
            <person name="Lindquist E.A."/>
            <person name="Lucas S."/>
            <person name="Salamov A.A."/>
            <person name="Bradshaw R.E."/>
            <person name="Ciuffetti L."/>
            <person name="Hamelin R.C."/>
            <person name="Kema G.H.J."/>
            <person name="Lawrence C."/>
            <person name="Scott J.A."/>
            <person name="Spatafora J.W."/>
            <person name="Turgeon B.G."/>
            <person name="de Wit P.J.G.M."/>
            <person name="Zhong S."/>
            <person name="Goodwin S.B."/>
            <person name="Grigoriev I.V."/>
        </authorList>
    </citation>
    <scope>NUCLEOTIDE SEQUENCE [LARGE SCALE GENOMIC DNA]</scope>
    <source>
        <strain evidence="3 4">SO2202</strain>
    </source>
</reference>
<dbReference type="PANTHER" id="PTHR36195:SF6">
    <property type="entry name" value="SECRETED THAUMATIN-LIKE PROTEIN CALA"/>
    <property type="match status" value="1"/>
</dbReference>
<dbReference type="SUPFAM" id="SSF49870">
    <property type="entry name" value="Osmotin, thaumatin-like protein"/>
    <property type="match status" value="1"/>
</dbReference>
<gene>
    <name evidence="3" type="ORF">SEPMUDRAFT_146493</name>
</gene>
<feature type="signal peptide" evidence="2">
    <location>
        <begin position="1"/>
        <end position="22"/>
    </location>
</feature>
<sequence length="292" mass="31155">MMNTAIASVALFGTSALAGAYGYSATAVGNAHVINQCNYPVKLCSVPSSGGGQEQEDKILAAGESWSQPWTELTNGNGWSIKLSKTDNLDHILQYEYTFHNDGIIWYDLSCVDGNPWDQDWQITANGSDCSPKQQAYRYSTDDAYGMQSCSQDTEITVTLCTGTSVDDGSAVNSPSNNTTGSTAPSYSTPSNNTEPAAPSYEAPASSSTPAPEYTPIGYNPPNEDTTSTTENAPVTPTTFLTSATTEATSTDDSGVVIITDFVTVWTTAEATAYPNRFRRHEHGHGSHQHNA</sequence>
<dbReference type="eggNOG" id="ENOG502SSWE">
    <property type="taxonomic scope" value="Eukaryota"/>
</dbReference>
<feature type="compositionally biased region" description="Polar residues" evidence="1">
    <location>
        <begin position="168"/>
        <end position="193"/>
    </location>
</feature>
<dbReference type="Proteomes" id="UP000016931">
    <property type="component" value="Unassembled WGS sequence"/>
</dbReference>
<accession>N1QN17</accession>
<feature type="chain" id="PRO_5004110000" description="Ricin B lectin domain-containing protein" evidence="2">
    <location>
        <begin position="23"/>
        <end position="292"/>
    </location>
</feature>
<dbReference type="AlphaFoldDB" id="N1QN17"/>
<dbReference type="Pfam" id="PF04681">
    <property type="entry name" value="Bys1"/>
    <property type="match status" value="1"/>
</dbReference>